<dbReference type="KEGG" id="dwi:26529327"/>
<dbReference type="OrthoDB" id="7881543at2759"/>
<sequence length="123" mass="14007">MIVYKEVFLSITDGLILPTNVLPCKVLLGFSFFFCQLPGCKAAATTNWTVKIELALEYQPDKLAYCRSLQKLQQQHHRRSLRNTNCAQLLQNDLSVSGELLFDTQPRCCLGQELYGGHCRKRV</sequence>
<keyword evidence="2" id="KW-1185">Reference proteome</keyword>
<dbReference type="STRING" id="7260.A0A0Q9WVT2"/>
<gene>
    <name evidence="1" type="primary">Dwil\GK27325</name>
    <name evidence="1" type="ORF">Dwil_GK27325</name>
</gene>
<evidence type="ECO:0000313" key="2">
    <source>
        <dbReference type="Proteomes" id="UP000007798"/>
    </source>
</evidence>
<dbReference type="AlphaFoldDB" id="A0A0Q9WVT2"/>
<proteinExistence type="predicted"/>
<feature type="non-terminal residue" evidence="1">
    <location>
        <position position="123"/>
    </location>
</feature>
<organism evidence="1 2">
    <name type="scientific">Drosophila willistoni</name>
    <name type="common">Fruit fly</name>
    <dbReference type="NCBI Taxonomy" id="7260"/>
    <lineage>
        <taxon>Eukaryota</taxon>
        <taxon>Metazoa</taxon>
        <taxon>Ecdysozoa</taxon>
        <taxon>Arthropoda</taxon>
        <taxon>Hexapoda</taxon>
        <taxon>Insecta</taxon>
        <taxon>Pterygota</taxon>
        <taxon>Neoptera</taxon>
        <taxon>Endopterygota</taxon>
        <taxon>Diptera</taxon>
        <taxon>Brachycera</taxon>
        <taxon>Muscomorpha</taxon>
        <taxon>Ephydroidea</taxon>
        <taxon>Drosophilidae</taxon>
        <taxon>Drosophila</taxon>
        <taxon>Sophophora</taxon>
    </lineage>
</organism>
<accession>A0A0Q9WVT2</accession>
<dbReference type="Proteomes" id="UP000007798">
    <property type="component" value="Unassembled WGS sequence"/>
</dbReference>
<protein>
    <submittedName>
        <fullName evidence="1">Uncharacterized protein</fullName>
    </submittedName>
</protein>
<dbReference type="FunCoup" id="A0A0Q9WVT2">
    <property type="interactions" value="1"/>
</dbReference>
<dbReference type="InParanoid" id="A0A0Q9WVT2"/>
<name>A0A0Q9WVT2_DROWI</name>
<evidence type="ECO:0000313" key="1">
    <source>
        <dbReference type="EMBL" id="KRG00214.1"/>
    </source>
</evidence>
<reference evidence="1 2" key="1">
    <citation type="journal article" date="2007" name="Nature">
        <title>Evolution of genes and genomes on the Drosophila phylogeny.</title>
        <authorList>
            <consortium name="Drosophila 12 Genomes Consortium"/>
            <person name="Clark A.G."/>
            <person name="Eisen M.B."/>
            <person name="Smith D.R."/>
            <person name="Bergman C.M."/>
            <person name="Oliver B."/>
            <person name="Markow T.A."/>
            <person name="Kaufman T.C."/>
            <person name="Kellis M."/>
            <person name="Gelbart W."/>
            <person name="Iyer V.N."/>
            <person name="Pollard D.A."/>
            <person name="Sackton T.B."/>
            <person name="Larracuente A.M."/>
            <person name="Singh N.D."/>
            <person name="Abad J.P."/>
            <person name="Abt D.N."/>
            <person name="Adryan B."/>
            <person name="Aguade M."/>
            <person name="Akashi H."/>
            <person name="Anderson W.W."/>
            <person name="Aquadro C.F."/>
            <person name="Ardell D.H."/>
            <person name="Arguello R."/>
            <person name="Artieri C.G."/>
            <person name="Barbash D.A."/>
            <person name="Barker D."/>
            <person name="Barsanti P."/>
            <person name="Batterham P."/>
            <person name="Batzoglou S."/>
            <person name="Begun D."/>
            <person name="Bhutkar A."/>
            <person name="Blanco E."/>
            <person name="Bosak S.A."/>
            <person name="Bradley R.K."/>
            <person name="Brand A.D."/>
            <person name="Brent M.R."/>
            <person name="Brooks A.N."/>
            <person name="Brown R.H."/>
            <person name="Butlin R.K."/>
            <person name="Caggese C."/>
            <person name="Calvi B.R."/>
            <person name="Bernardo de Carvalho A."/>
            <person name="Caspi A."/>
            <person name="Castrezana S."/>
            <person name="Celniker S.E."/>
            <person name="Chang J.L."/>
            <person name="Chapple C."/>
            <person name="Chatterji S."/>
            <person name="Chinwalla A."/>
            <person name="Civetta A."/>
            <person name="Clifton S.W."/>
            <person name="Comeron J.M."/>
            <person name="Costello J.C."/>
            <person name="Coyne J.A."/>
            <person name="Daub J."/>
            <person name="David R.G."/>
            <person name="Delcher A.L."/>
            <person name="Delehaunty K."/>
            <person name="Do C.B."/>
            <person name="Ebling H."/>
            <person name="Edwards K."/>
            <person name="Eickbush T."/>
            <person name="Evans J.D."/>
            <person name="Filipski A."/>
            <person name="Findeiss S."/>
            <person name="Freyhult E."/>
            <person name="Fulton L."/>
            <person name="Fulton R."/>
            <person name="Garcia A.C."/>
            <person name="Gardiner A."/>
            <person name="Garfield D.A."/>
            <person name="Garvin B.E."/>
            <person name="Gibson G."/>
            <person name="Gilbert D."/>
            <person name="Gnerre S."/>
            <person name="Godfrey J."/>
            <person name="Good R."/>
            <person name="Gotea V."/>
            <person name="Gravely B."/>
            <person name="Greenberg A.J."/>
            <person name="Griffiths-Jones S."/>
            <person name="Gross S."/>
            <person name="Guigo R."/>
            <person name="Gustafson E.A."/>
            <person name="Haerty W."/>
            <person name="Hahn M.W."/>
            <person name="Halligan D.L."/>
            <person name="Halpern A.L."/>
            <person name="Halter G.M."/>
            <person name="Han M.V."/>
            <person name="Heger A."/>
            <person name="Hillier L."/>
            <person name="Hinrichs A.S."/>
            <person name="Holmes I."/>
            <person name="Hoskins R.A."/>
            <person name="Hubisz M.J."/>
            <person name="Hultmark D."/>
            <person name="Huntley M.A."/>
            <person name="Jaffe D.B."/>
            <person name="Jagadeeshan S."/>
            <person name="Jeck W.R."/>
            <person name="Johnson J."/>
            <person name="Jones C.D."/>
            <person name="Jordan W.C."/>
            <person name="Karpen G.H."/>
            <person name="Kataoka E."/>
            <person name="Keightley P.D."/>
            <person name="Kheradpour P."/>
            <person name="Kirkness E.F."/>
            <person name="Koerich L.B."/>
            <person name="Kristiansen K."/>
            <person name="Kudrna D."/>
            <person name="Kulathinal R.J."/>
            <person name="Kumar S."/>
            <person name="Kwok R."/>
            <person name="Lander E."/>
            <person name="Langley C.H."/>
            <person name="Lapoint R."/>
            <person name="Lazzaro B.P."/>
            <person name="Lee S.J."/>
            <person name="Levesque L."/>
            <person name="Li R."/>
            <person name="Lin C.F."/>
            <person name="Lin M.F."/>
            <person name="Lindblad-Toh K."/>
            <person name="Llopart A."/>
            <person name="Long M."/>
            <person name="Low L."/>
            <person name="Lozovsky E."/>
            <person name="Lu J."/>
            <person name="Luo M."/>
            <person name="Machado C.A."/>
            <person name="Makalowski W."/>
            <person name="Marzo M."/>
            <person name="Matsuda M."/>
            <person name="Matzkin L."/>
            <person name="McAllister B."/>
            <person name="McBride C.S."/>
            <person name="McKernan B."/>
            <person name="McKernan K."/>
            <person name="Mendez-Lago M."/>
            <person name="Minx P."/>
            <person name="Mollenhauer M.U."/>
            <person name="Montooth K."/>
            <person name="Mount S.M."/>
            <person name="Mu X."/>
            <person name="Myers E."/>
            <person name="Negre B."/>
            <person name="Newfeld S."/>
            <person name="Nielsen R."/>
            <person name="Noor M.A."/>
            <person name="O'Grady P."/>
            <person name="Pachter L."/>
            <person name="Papaceit M."/>
            <person name="Parisi M.J."/>
            <person name="Parisi M."/>
            <person name="Parts L."/>
            <person name="Pedersen J.S."/>
            <person name="Pesole G."/>
            <person name="Phillippy A.M."/>
            <person name="Ponting C.P."/>
            <person name="Pop M."/>
            <person name="Porcelli D."/>
            <person name="Powell J.R."/>
            <person name="Prohaska S."/>
            <person name="Pruitt K."/>
            <person name="Puig M."/>
            <person name="Quesneville H."/>
            <person name="Ram K.R."/>
            <person name="Rand D."/>
            <person name="Rasmussen M.D."/>
            <person name="Reed L.K."/>
            <person name="Reenan R."/>
            <person name="Reily A."/>
            <person name="Remington K.A."/>
            <person name="Rieger T.T."/>
            <person name="Ritchie M.G."/>
            <person name="Robin C."/>
            <person name="Rogers Y.H."/>
            <person name="Rohde C."/>
            <person name="Rozas J."/>
            <person name="Rubenfield M.J."/>
            <person name="Ruiz A."/>
            <person name="Russo S."/>
            <person name="Salzberg S.L."/>
            <person name="Sanchez-Gracia A."/>
            <person name="Saranga D.J."/>
            <person name="Sato H."/>
            <person name="Schaeffer S.W."/>
            <person name="Schatz M.C."/>
            <person name="Schlenke T."/>
            <person name="Schwartz R."/>
            <person name="Segarra C."/>
            <person name="Singh R.S."/>
            <person name="Sirot L."/>
            <person name="Sirota M."/>
            <person name="Sisneros N.B."/>
            <person name="Smith C.D."/>
            <person name="Smith T.F."/>
            <person name="Spieth J."/>
            <person name="Stage D.E."/>
            <person name="Stark A."/>
            <person name="Stephan W."/>
            <person name="Strausberg R.L."/>
            <person name="Strempel S."/>
            <person name="Sturgill D."/>
            <person name="Sutton G."/>
            <person name="Sutton G.G."/>
            <person name="Tao W."/>
            <person name="Teichmann S."/>
            <person name="Tobari Y.N."/>
            <person name="Tomimura Y."/>
            <person name="Tsolas J.M."/>
            <person name="Valente V.L."/>
            <person name="Venter E."/>
            <person name="Venter J.C."/>
            <person name="Vicario S."/>
            <person name="Vieira F.G."/>
            <person name="Vilella A.J."/>
            <person name="Villasante A."/>
            <person name="Walenz B."/>
            <person name="Wang J."/>
            <person name="Wasserman M."/>
            <person name="Watts T."/>
            <person name="Wilson D."/>
            <person name="Wilson R.K."/>
            <person name="Wing R.A."/>
            <person name="Wolfner M.F."/>
            <person name="Wong A."/>
            <person name="Wong G.K."/>
            <person name="Wu C.I."/>
            <person name="Wu G."/>
            <person name="Yamamoto D."/>
            <person name="Yang H.P."/>
            <person name="Yang S.P."/>
            <person name="Yorke J.A."/>
            <person name="Yoshida K."/>
            <person name="Zdobnov E."/>
            <person name="Zhang P."/>
            <person name="Zhang Y."/>
            <person name="Zimin A.V."/>
            <person name="Baldwin J."/>
            <person name="Abdouelleil A."/>
            <person name="Abdulkadir J."/>
            <person name="Abebe A."/>
            <person name="Abera B."/>
            <person name="Abreu J."/>
            <person name="Acer S.C."/>
            <person name="Aftuck L."/>
            <person name="Alexander A."/>
            <person name="An P."/>
            <person name="Anderson E."/>
            <person name="Anderson S."/>
            <person name="Arachi H."/>
            <person name="Azer M."/>
            <person name="Bachantsang P."/>
            <person name="Barry A."/>
            <person name="Bayul T."/>
            <person name="Berlin A."/>
            <person name="Bessette D."/>
            <person name="Bloom T."/>
            <person name="Blye J."/>
            <person name="Boguslavskiy L."/>
            <person name="Bonnet C."/>
            <person name="Boukhgalter B."/>
            <person name="Bourzgui I."/>
            <person name="Brown A."/>
            <person name="Cahill P."/>
            <person name="Channer S."/>
            <person name="Cheshatsang Y."/>
            <person name="Chuda L."/>
            <person name="Citroen M."/>
            <person name="Collymore A."/>
            <person name="Cooke P."/>
            <person name="Costello M."/>
            <person name="D'Aco K."/>
            <person name="Daza R."/>
            <person name="De Haan G."/>
            <person name="DeGray S."/>
            <person name="DeMaso C."/>
            <person name="Dhargay N."/>
            <person name="Dooley K."/>
            <person name="Dooley E."/>
            <person name="Doricent M."/>
            <person name="Dorje P."/>
            <person name="Dorjee K."/>
            <person name="Dupes A."/>
            <person name="Elong R."/>
            <person name="Falk J."/>
            <person name="Farina A."/>
            <person name="Faro S."/>
            <person name="Ferguson D."/>
            <person name="Fisher S."/>
            <person name="Foley C.D."/>
            <person name="Franke A."/>
            <person name="Friedrich D."/>
            <person name="Gadbois L."/>
            <person name="Gearin G."/>
            <person name="Gearin C.R."/>
            <person name="Giannoukos G."/>
            <person name="Goode T."/>
            <person name="Graham J."/>
            <person name="Grandbois E."/>
            <person name="Grewal S."/>
            <person name="Gyaltsen K."/>
            <person name="Hafez N."/>
            <person name="Hagos B."/>
            <person name="Hall J."/>
            <person name="Henson C."/>
            <person name="Hollinger A."/>
            <person name="Honan T."/>
            <person name="Huard M.D."/>
            <person name="Hughes L."/>
            <person name="Hurhula B."/>
            <person name="Husby M.E."/>
            <person name="Kamat A."/>
            <person name="Kanga B."/>
            <person name="Kashin S."/>
            <person name="Khazanovich D."/>
            <person name="Kisner P."/>
            <person name="Lance K."/>
            <person name="Lara M."/>
            <person name="Lee W."/>
            <person name="Lennon N."/>
            <person name="Letendre F."/>
            <person name="LeVine R."/>
            <person name="Lipovsky A."/>
            <person name="Liu X."/>
            <person name="Liu J."/>
            <person name="Liu S."/>
            <person name="Lokyitsang T."/>
            <person name="Lokyitsang Y."/>
            <person name="Lubonja R."/>
            <person name="Lui A."/>
            <person name="MacDonald P."/>
            <person name="Magnisalis V."/>
            <person name="Maru K."/>
            <person name="Matthews C."/>
            <person name="McCusker W."/>
            <person name="McDonough S."/>
            <person name="Mehta T."/>
            <person name="Meldrim J."/>
            <person name="Meneus L."/>
            <person name="Mihai O."/>
            <person name="Mihalev A."/>
            <person name="Mihova T."/>
            <person name="Mittelman R."/>
            <person name="Mlenga V."/>
            <person name="Montmayeur A."/>
            <person name="Mulrain L."/>
            <person name="Navidi A."/>
            <person name="Naylor J."/>
            <person name="Negash T."/>
            <person name="Nguyen T."/>
            <person name="Nguyen N."/>
            <person name="Nicol R."/>
            <person name="Norbu C."/>
            <person name="Norbu N."/>
            <person name="Novod N."/>
            <person name="O'Neill B."/>
            <person name="Osman S."/>
            <person name="Markiewicz E."/>
            <person name="Oyono O.L."/>
            <person name="Patti C."/>
            <person name="Phunkhang P."/>
            <person name="Pierre F."/>
            <person name="Priest M."/>
            <person name="Raghuraman S."/>
            <person name="Rege F."/>
            <person name="Reyes R."/>
            <person name="Rise C."/>
            <person name="Rogov P."/>
            <person name="Ross K."/>
            <person name="Ryan E."/>
            <person name="Settipalli S."/>
            <person name="Shea T."/>
            <person name="Sherpa N."/>
            <person name="Shi L."/>
            <person name="Shih D."/>
            <person name="Sparrow T."/>
            <person name="Spaulding J."/>
            <person name="Stalker J."/>
            <person name="Stange-Thomann N."/>
            <person name="Stavropoulos S."/>
            <person name="Stone C."/>
            <person name="Strader C."/>
            <person name="Tesfaye S."/>
            <person name="Thomson T."/>
            <person name="Thoulutsang Y."/>
            <person name="Thoulutsang D."/>
            <person name="Topham K."/>
            <person name="Topping I."/>
            <person name="Tsamla T."/>
            <person name="Vassiliev H."/>
            <person name="Vo A."/>
            <person name="Wangchuk T."/>
            <person name="Wangdi T."/>
            <person name="Weiand M."/>
            <person name="Wilkinson J."/>
            <person name="Wilson A."/>
            <person name="Yadav S."/>
            <person name="Young G."/>
            <person name="Yu Q."/>
            <person name="Zembek L."/>
            <person name="Zhong D."/>
            <person name="Zimmer A."/>
            <person name="Zwirko Z."/>
            <person name="Jaffe D.B."/>
            <person name="Alvarez P."/>
            <person name="Brockman W."/>
            <person name="Butler J."/>
            <person name="Chin C."/>
            <person name="Gnerre S."/>
            <person name="Grabherr M."/>
            <person name="Kleber M."/>
            <person name="Mauceli E."/>
            <person name="MacCallum I."/>
        </authorList>
    </citation>
    <scope>NUCLEOTIDE SEQUENCE [LARGE SCALE GENOMIC DNA]</scope>
    <source>
        <strain evidence="2">Tucson 14030-0811.24</strain>
    </source>
</reference>
<dbReference type="EMBL" id="CH964274">
    <property type="protein sequence ID" value="KRG00214.1"/>
    <property type="molecule type" value="Genomic_DNA"/>
</dbReference>